<name>A0ABW5Q7H0_9BACI</name>
<dbReference type="NCBIfam" id="NF038403">
    <property type="entry name" value="perm_prefix_1"/>
    <property type="match status" value="1"/>
</dbReference>
<evidence type="ECO:0000313" key="2">
    <source>
        <dbReference type="EMBL" id="MFD2637924.1"/>
    </source>
</evidence>
<dbReference type="RefSeq" id="WP_054752052.1">
    <property type="nucleotide sequence ID" value="NZ_JBHUMZ010000011.1"/>
</dbReference>
<keyword evidence="1" id="KW-0812">Transmembrane</keyword>
<keyword evidence="3" id="KW-1185">Reference proteome</keyword>
<organism evidence="2 3">
    <name type="scientific">Piscibacillus salipiscarius</name>
    <dbReference type="NCBI Taxonomy" id="299480"/>
    <lineage>
        <taxon>Bacteria</taxon>
        <taxon>Bacillati</taxon>
        <taxon>Bacillota</taxon>
        <taxon>Bacilli</taxon>
        <taxon>Bacillales</taxon>
        <taxon>Bacillaceae</taxon>
        <taxon>Piscibacillus</taxon>
    </lineage>
</organism>
<dbReference type="Proteomes" id="UP001597452">
    <property type="component" value="Unassembled WGS sequence"/>
</dbReference>
<keyword evidence="1" id="KW-0472">Membrane</keyword>
<protein>
    <submittedName>
        <fullName evidence="2">Permease prefix domain 1-containing protein</fullName>
    </submittedName>
</protein>
<evidence type="ECO:0000256" key="1">
    <source>
        <dbReference type="SAM" id="Phobius"/>
    </source>
</evidence>
<feature type="transmembrane region" description="Helical" evidence="1">
    <location>
        <begin position="184"/>
        <end position="206"/>
    </location>
</feature>
<comment type="caution">
    <text evidence="2">The sequence shown here is derived from an EMBL/GenBank/DDBJ whole genome shotgun (WGS) entry which is preliminary data.</text>
</comment>
<feature type="transmembrane region" description="Helical" evidence="1">
    <location>
        <begin position="156"/>
        <end position="178"/>
    </location>
</feature>
<proteinExistence type="predicted"/>
<sequence length="214" mass="23476">MNLNEEVRKYIDDLFKDVGKSQQLFDLKQELITNMHERIKDYQKQGLSDEEAFREAKVSMGDLSGLVDDMREAGKEEAKGEVYSSMTNRISTGGIVISVMLILFGLLMTVSMNFMDVPGPAKSGTSIFIVIGGAILTYSILARETDKKYAMNQVRAVLYALAVGILLFGAFVGVTSGLATGEMFIAFSSSTIFLVIGIGLLVTLLLTTKFNRTK</sequence>
<reference evidence="3" key="1">
    <citation type="journal article" date="2019" name="Int. J. Syst. Evol. Microbiol.">
        <title>The Global Catalogue of Microorganisms (GCM) 10K type strain sequencing project: providing services to taxonomists for standard genome sequencing and annotation.</title>
        <authorList>
            <consortium name="The Broad Institute Genomics Platform"/>
            <consortium name="The Broad Institute Genome Sequencing Center for Infectious Disease"/>
            <person name="Wu L."/>
            <person name="Ma J."/>
        </authorList>
    </citation>
    <scope>NUCLEOTIDE SEQUENCE [LARGE SCALE GENOMIC DNA]</scope>
    <source>
        <strain evidence="3">TISTR 1571</strain>
    </source>
</reference>
<dbReference type="InterPro" id="IPR047928">
    <property type="entry name" value="Perm_prefix_1"/>
</dbReference>
<feature type="transmembrane region" description="Helical" evidence="1">
    <location>
        <begin position="126"/>
        <end position="144"/>
    </location>
</feature>
<evidence type="ECO:0000313" key="3">
    <source>
        <dbReference type="Proteomes" id="UP001597452"/>
    </source>
</evidence>
<keyword evidence="1" id="KW-1133">Transmembrane helix</keyword>
<gene>
    <name evidence="2" type="ORF">ACFSW4_03405</name>
</gene>
<dbReference type="EMBL" id="JBHUMZ010000011">
    <property type="protein sequence ID" value="MFD2637924.1"/>
    <property type="molecule type" value="Genomic_DNA"/>
</dbReference>
<feature type="transmembrane region" description="Helical" evidence="1">
    <location>
        <begin position="94"/>
        <end position="114"/>
    </location>
</feature>
<accession>A0ABW5Q7H0</accession>